<reference evidence="1" key="1">
    <citation type="submission" date="2021-06" db="EMBL/GenBank/DDBJ databases">
        <authorList>
            <person name="Kallberg Y."/>
            <person name="Tangrot J."/>
            <person name="Rosling A."/>
        </authorList>
    </citation>
    <scope>NUCLEOTIDE SEQUENCE</scope>
    <source>
        <strain evidence="1">28 12/20/2015</strain>
    </source>
</reference>
<accession>A0ACA9QWW8</accession>
<protein>
    <submittedName>
        <fullName evidence="1">10487_t:CDS:1</fullName>
    </submittedName>
</protein>
<evidence type="ECO:0000313" key="1">
    <source>
        <dbReference type="EMBL" id="CAG8767441.1"/>
    </source>
</evidence>
<name>A0ACA9QWW8_9GLOM</name>
<dbReference type="EMBL" id="CAJVPW010051997">
    <property type="protein sequence ID" value="CAG8767441.1"/>
    <property type="molecule type" value="Genomic_DNA"/>
</dbReference>
<gene>
    <name evidence="1" type="ORF">SPELUC_LOCUS15562</name>
</gene>
<feature type="non-terminal residue" evidence="1">
    <location>
        <position position="1"/>
    </location>
</feature>
<sequence length="123" mass="13985">HCNKHFDAKLQLSPQTKPTADVSPKRPHPYLGPYIYLLKVTLNHSPRQNLRPNVSPKVLYASETPGHCNKHFDAKLQLSPQTKPTADVSPKRPHPYLGPYIYLLKVTLNHSPRQNLRPNVSPK</sequence>
<keyword evidence="2" id="KW-1185">Reference proteome</keyword>
<feature type="non-terminal residue" evidence="1">
    <location>
        <position position="123"/>
    </location>
</feature>
<proteinExistence type="predicted"/>
<dbReference type="Proteomes" id="UP000789366">
    <property type="component" value="Unassembled WGS sequence"/>
</dbReference>
<organism evidence="1 2">
    <name type="scientific">Cetraspora pellucida</name>
    <dbReference type="NCBI Taxonomy" id="1433469"/>
    <lineage>
        <taxon>Eukaryota</taxon>
        <taxon>Fungi</taxon>
        <taxon>Fungi incertae sedis</taxon>
        <taxon>Mucoromycota</taxon>
        <taxon>Glomeromycotina</taxon>
        <taxon>Glomeromycetes</taxon>
        <taxon>Diversisporales</taxon>
        <taxon>Gigasporaceae</taxon>
        <taxon>Cetraspora</taxon>
    </lineage>
</organism>
<evidence type="ECO:0000313" key="2">
    <source>
        <dbReference type="Proteomes" id="UP000789366"/>
    </source>
</evidence>
<comment type="caution">
    <text evidence="1">The sequence shown here is derived from an EMBL/GenBank/DDBJ whole genome shotgun (WGS) entry which is preliminary data.</text>
</comment>